<evidence type="ECO:0000256" key="1">
    <source>
        <dbReference type="SAM" id="MobiDB-lite"/>
    </source>
</evidence>
<evidence type="ECO:0000259" key="3">
    <source>
        <dbReference type="SMART" id="SM00909"/>
    </source>
</evidence>
<sequence>MRKLAGVSAPFVVVLALTTTGCSLGANDAVDTLDEPPVTYTDAEEDFGNEENEPEEDVTEEQADESEAGEETGEETGSTDETTPDEAAESLNQRELYLIDSNGLVVPQTLTLPKTDSVMKQALEYLVEGGPINDILPNGFRAVLPAGTEVDIDHLKEEKLAIVNFSSEFNDYNLADEKQIFEAVTWTLTQFPDVEEVKVEVNGYELDKMPQSEKPLVGNLSRADGINVDTSEVVDFTNSTDITLYFLGANDEDTYYVPVTKRVENVDNELEAAINELIDGPSLMTNLLTEMSGDVELLNEPKLQNGEVVLDFNEAIQSANEGSAIPTSVLESLALTLTEQGGIEKVSIKVNGEAGVNEAGIEVEEVTRPELVNAKPL</sequence>
<dbReference type="RefSeq" id="WP_063608474.1">
    <property type="nucleotide sequence ID" value="NZ_CP144921.1"/>
</dbReference>
<feature type="domain" description="GerMN" evidence="3">
    <location>
        <begin position="270"/>
        <end position="359"/>
    </location>
</feature>
<dbReference type="EMBL" id="CP144921">
    <property type="protein sequence ID" value="WWA30600.1"/>
    <property type="molecule type" value="Genomic_DNA"/>
</dbReference>
<evidence type="ECO:0000313" key="4">
    <source>
        <dbReference type="EMBL" id="WWA30600.1"/>
    </source>
</evidence>
<feature type="region of interest" description="Disordered" evidence="1">
    <location>
        <begin position="24"/>
        <end position="86"/>
    </location>
</feature>
<dbReference type="SMART" id="SM00909">
    <property type="entry name" value="Germane"/>
    <property type="match status" value="2"/>
</dbReference>
<accession>A0ABZ2CU43</accession>
<gene>
    <name evidence="4" type="ORF">V5G21_02075</name>
</gene>
<proteinExistence type="predicted"/>
<feature type="chain" id="PRO_5045073630" evidence="2">
    <location>
        <begin position="26"/>
        <end position="377"/>
    </location>
</feature>
<organism evidence="4 5">
    <name type="scientific">Shouchella rhizosphaerae</name>
    <dbReference type="NCBI Taxonomy" id="866786"/>
    <lineage>
        <taxon>Bacteria</taxon>
        <taxon>Bacillati</taxon>
        <taxon>Bacillota</taxon>
        <taxon>Bacilli</taxon>
        <taxon>Bacillales</taxon>
        <taxon>Bacillaceae</taxon>
        <taxon>Shouchella</taxon>
    </lineage>
</organism>
<dbReference type="InterPro" id="IPR019606">
    <property type="entry name" value="GerMN"/>
</dbReference>
<evidence type="ECO:0000313" key="5">
    <source>
        <dbReference type="Proteomes" id="UP001341136"/>
    </source>
</evidence>
<feature type="compositionally biased region" description="Acidic residues" evidence="1">
    <location>
        <begin position="42"/>
        <end position="86"/>
    </location>
</feature>
<keyword evidence="5" id="KW-1185">Reference proteome</keyword>
<dbReference type="Pfam" id="PF10646">
    <property type="entry name" value="Germane"/>
    <property type="match status" value="2"/>
</dbReference>
<keyword evidence="2" id="KW-0732">Signal</keyword>
<dbReference type="Proteomes" id="UP001341136">
    <property type="component" value="Chromosome"/>
</dbReference>
<reference evidence="4 5" key="1">
    <citation type="submission" date="2024-01" db="EMBL/GenBank/DDBJ databases">
        <title>Culturomics analysis of mouse respiratory tract.</title>
        <authorList>
            <person name="Phillips A.M."/>
            <person name="Collette N.M."/>
            <person name="Mageeney C.M."/>
            <person name="Sinha A."/>
            <person name="Hern K.E."/>
            <person name="Arkin A.P."/>
            <person name="Williams K.P."/>
            <person name="Branda S."/>
        </authorList>
    </citation>
    <scope>NUCLEOTIDE SEQUENCE [LARGE SCALE GENOMIC DNA]</scope>
    <source>
        <strain evidence="4 5">CP20</strain>
    </source>
</reference>
<feature type="domain" description="GerMN" evidence="3">
    <location>
        <begin position="119"/>
        <end position="210"/>
    </location>
</feature>
<protein>
    <submittedName>
        <fullName evidence="4">GerMN domain-containing protein</fullName>
    </submittedName>
</protein>
<feature type="signal peptide" evidence="2">
    <location>
        <begin position="1"/>
        <end position="25"/>
    </location>
</feature>
<evidence type="ECO:0000256" key="2">
    <source>
        <dbReference type="SAM" id="SignalP"/>
    </source>
</evidence>
<name>A0ABZ2CU43_9BACI</name>
<dbReference type="PROSITE" id="PS51257">
    <property type="entry name" value="PROKAR_LIPOPROTEIN"/>
    <property type="match status" value="1"/>
</dbReference>